<organism evidence="2 3">
    <name type="scientific">Demequina lignilytica</name>
    <dbReference type="NCBI Taxonomy" id="3051663"/>
    <lineage>
        <taxon>Bacteria</taxon>
        <taxon>Bacillati</taxon>
        <taxon>Actinomycetota</taxon>
        <taxon>Actinomycetes</taxon>
        <taxon>Micrococcales</taxon>
        <taxon>Demequinaceae</taxon>
        <taxon>Demequina</taxon>
    </lineage>
</organism>
<dbReference type="Proteomes" id="UP001172756">
    <property type="component" value="Unassembled WGS sequence"/>
</dbReference>
<dbReference type="AlphaFoldDB" id="A0AB35MIZ2"/>
<feature type="domain" description="VOC" evidence="1">
    <location>
        <begin position="1"/>
        <end position="120"/>
    </location>
</feature>
<protein>
    <submittedName>
        <fullName evidence="2">VOC family protein</fullName>
    </submittedName>
</protein>
<dbReference type="Gene3D" id="3.10.180.10">
    <property type="entry name" value="2,3-Dihydroxybiphenyl 1,2-Dioxygenase, domain 1"/>
    <property type="match status" value="1"/>
</dbReference>
<gene>
    <name evidence="2" type="ORF">QQ002_09540</name>
</gene>
<evidence type="ECO:0000313" key="3">
    <source>
        <dbReference type="Proteomes" id="UP001172756"/>
    </source>
</evidence>
<name>A0AB35MIZ2_9MICO</name>
<proteinExistence type="predicted"/>
<accession>A0AB35MIZ2</accession>
<dbReference type="PROSITE" id="PS51819">
    <property type="entry name" value="VOC"/>
    <property type="match status" value="1"/>
</dbReference>
<dbReference type="SUPFAM" id="SSF54593">
    <property type="entry name" value="Glyoxalase/Bleomycin resistance protein/Dihydroxybiphenyl dioxygenase"/>
    <property type="match status" value="1"/>
</dbReference>
<dbReference type="EMBL" id="JAUHQB010000006">
    <property type="protein sequence ID" value="MDN4483777.1"/>
    <property type="molecule type" value="Genomic_DNA"/>
</dbReference>
<dbReference type="RefSeq" id="WP_301160528.1">
    <property type="nucleotide sequence ID" value="NZ_JAUHQB010000006.1"/>
</dbReference>
<comment type="caution">
    <text evidence="2">The sequence shown here is derived from an EMBL/GenBank/DDBJ whole genome shotgun (WGS) entry which is preliminary data.</text>
</comment>
<reference evidence="2 3" key="1">
    <citation type="submission" date="2023-06" db="EMBL/GenBank/DDBJ databases">
        <title>SYSU T0a273.</title>
        <authorList>
            <person name="Gao L."/>
            <person name="Fang B.-Z."/>
            <person name="Li W.-J."/>
        </authorList>
    </citation>
    <scope>NUCLEOTIDE SEQUENCE [LARGE SCALE GENOMIC DNA]</scope>
    <source>
        <strain evidence="2 3">SYSU T0a273</strain>
    </source>
</reference>
<dbReference type="InterPro" id="IPR029068">
    <property type="entry name" value="Glyas_Bleomycin-R_OHBP_Dase"/>
</dbReference>
<dbReference type="InterPro" id="IPR004360">
    <property type="entry name" value="Glyas_Fos-R_dOase_dom"/>
</dbReference>
<evidence type="ECO:0000313" key="2">
    <source>
        <dbReference type="EMBL" id="MDN4483777.1"/>
    </source>
</evidence>
<evidence type="ECO:0000259" key="1">
    <source>
        <dbReference type="PROSITE" id="PS51819"/>
    </source>
</evidence>
<sequence>MDATAVACFSTDSVAQAKDFYAGTLGIDVSELATGTLVLNLAGGSHVFIYEKEDHAASNYTTLILAVADVRATVRDLAAKGVQMAPLPGTDDEGVAQDEDMPPTAWFTDPAGNWVAIGEMPGVA</sequence>
<dbReference type="Pfam" id="PF00903">
    <property type="entry name" value="Glyoxalase"/>
    <property type="match status" value="1"/>
</dbReference>
<dbReference type="InterPro" id="IPR037523">
    <property type="entry name" value="VOC_core"/>
</dbReference>